<feature type="domain" description="Fe2OG dioxygenase" evidence="1">
    <location>
        <begin position="170"/>
        <end position="271"/>
    </location>
</feature>
<reference evidence="2" key="1">
    <citation type="submission" date="2021-01" db="EMBL/GenBank/DDBJ databases">
        <authorList>
            <person name="Corre E."/>
            <person name="Pelletier E."/>
            <person name="Niang G."/>
            <person name="Scheremetjew M."/>
            <person name="Finn R."/>
            <person name="Kale V."/>
            <person name="Holt S."/>
            <person name="Cochrane G."/>
            <person name="Meng A."/>
            <person name="Brown T."/>
            <person name="Cohen L."/>
        </authorList>
    </citation>
    <scope>NUCLEOTIDE SEQUENCE</scope>
    <source>
        <strain evidence="2">DIVA3 518/3/11/1/6</strain>
    </source>
</reference>
<dbReference type="SUPFAM" id="SSF51197">
    <property type="entry name" value="Clavaminate synthase-like"/>
    <property type="match status" value="1"/>
</dbReference>
<dbReference type="InterPro" id="IPR037151">
    <property type="entry name" value="AlkB-like_sf"/>
</dbReference>
<dbReference type="PANTHER" id="PTHR31212">
    <property type="entry name" value="ALPHA-KETOGLUTARATE-DEPENDENT DIOXYGENASE ALKB HOMOLOG 3"/>
    <property type="match status" value="1"/>
</dbReference>
<evidence type="ECO:0000259" key="1">
    <source>
        <dbReference type="PROSITE" id="PS51471"/>
    </source>
</evidence>
<protein>
    <recommendedName>
        <fullName evidence="1">Fe2OG dioxygenase domain-containing protein</fullName>
    </recommendedName>
</protein>
<dbReference type="Pfam" id="PF13532">
    <property type="entry name" value="2OG-FeII_Oxy_2"/>
    <property type="match status" value="1"/>
</dbReference>
<dbReference type="AlphaFoldDB" id="A0A7S4M8Q9"/>
<dbReference type="PANTHER" id="PTHR31212:SF4">
    <property type="entry name" value="ALPHA-KETOGLUTARATE-DEPENDENT DIOXYGENASE ALKB HOMOLOG 3"/>
    <property type="match status" value="1"/>
</dbReference>
<sequence>MFSPDVVQQMKRREALAQTRKANALNKRKVAQKQSKSSDKLGILVLSPRTETNLNNTTIPIESKYREKKVETWNLLQGGAVELVHNFLPQETADELFEQCKYPNTSPNLNWQQEVIRIFGRKVIAPRYTGFVGENANLTYSYSNTTKTAVEWSPLVQQVTNGIEEYCNQKFNVALLNWYETGQNYIGWHSDSEKDMPPGSKIASVSLGMTRPFQFQYQKDISVPILEMDLKHGDLLIMGGTVQKFYKHSLPKLPRSKPSSPRLNFTFRLVAHRNDSPK</sequence>
<dbReference type="GO" id="GO:0006307">
    <property type="term" value="P:DNA alkylation repair"/>
    <property type="evidence" value="ECO:0007669"/>
    <property type="project" value="InterPro"/>
</dbReference>
<dbReference type="PROSITE" id="PS51471">
    <property type="entry name" value="FE2OG_OXY"/>
    <property type="match status" value="1"/>
</dbReference>
<dbReference type="InterPro" id="IPR027450">
    <property type="entry name" value="AlkB-like"/>
</dbReference>
<name>A0A7S4M8Q9_9EUKA</name>
<proteinExistence type="predicted"/>
<accession>A0A7S4M8Q9</accession>
<dbReference type="GO" id="GO:0051213">
    <property type="term" value="F:dioxygenase activity"/>
    <property type="evidence" value="ECO:0007669"/>
    <property type="project" value="InterPro"/>
</dbReference>
<dbReference type="EMBL" id="HBKP01005458">
    <property type="protein sequence ID" value="CAE2207536.1"/>
    <property type="molecule type" value="Transcribed_RNA"/>
</dbReference>
<dbReference type="Gene3D" id="2.60.120.590">
    <property type="entry name" value="Alpha-ketoglutarate-dependent dioxygenase AlkB-like"/>
    <property type="match status" value="1"/>
</dbReference>
<gene>
    <name evidence="2" type="ORF">VSP0166_LOCUS3901</name>
</gene>
<dbReference type="InterPro" id="IPR032854">
    <property type="entry name" value="ALKBH3"/>
</dbReference>
<organism evidence="2">
    <name type="scientific">Vannella robusta</name>
    <dbReference type="NCBI Taxonomy" id="1487602"/>
    <lineage>
        <taxon>Eukaryota</taxon>
        <taxon>Amoebozoa</taxon>
        <taxon>Discosea</taxon>
        <taxon>Flabellinia</taxon>
        <taxon>Vannellidae</taxon>
        <taxon>Vannella</taxon>
    </lineage>
</organism>
<dbReference type="InterPro" id="IPR005123">
    <property type="entry name" value="Oxoglu/Fe-dep_dioxygenase_dom"/>
</dbReference>
<evidence type="ECO:0000313" key="2">
    <source>
        <dbReference type="EMBL" id="CAE2207536.1"/>
    </source>
</evidence>